<keyword evidence="6 7" id="KW-0472">Membrane</keyword>
<comment type="subcellular location">
    <subcellularLocation>
        <location evidence="1">Cell membrane</location>
        <topology evidence="1">Multi-pass membrane protein</topology>
    </subcellularLocation>
</comment>
<evidence type="ECO:0000256" key="6">
    <source>
        <dbReference type="ARBA" id="ARBA00023136"/>
    </source>
</evidence>
<evidence type="ECO:0000256" key="1">
    <source>
        <dbReference type="ARBA" id="ARBA00004651"/>
    </source>
</evidence>
<dbReference type="PANTHER" id="PTHR11662">
    <property type="entry name" value="SOLUTE CARRIER FAMILY 17"/>
    <property type="match status" value="1"/>
</dbReference>
<keyword evidence="3" id="KW-1003">Cell membrane</keyword>
<keyword evidence="5 7" id="KW-1133">Transmembrane helix</keyword>
<feature type="transmembrane region" description="Helical" evidence="7">
    <location>
        <begin position="365"/>
        <end position="389"/>
    </location>
</feature>
<feature type="transmembrane region" description="Helical" evidence="7">
    <location>
        <begin position="233"/>
        <end position="256"/>
    </location>
</feature>
<accession>A0A2T2XLY6</accession>
<name>A0A2T2XLY6_9FIRM</name>
<dbReference type="PROSITE" id="PS50850">
    <property type="entry name" value="MFS"/>
    <property type="match status" value="1"/>
</dbReference>
<evidence type="ECO:0000313" key="10">
    <source>
        <dbReference type="Proteomes" id="UP000242972"/>
    </source>
</evidence>
<dbReference type="PIRSF" id="PIRSF002808">
    <property type="entry name" value="Hexose_phosphate_transp"/>
    <property type="match status" value="1"/>
</dbReference>
<evidence type="ECO:0000259" key="8">
    <source>
        <dbReference type="PROSITE" id="PS50850"/>
    </source>
</evidence>
<dbReference type="GO" id="GO:0005886">
    <property type="term" value="C:plasma membrane"/>
    <property type="evidence" value="ECO:0007669"/>
    <property type="project" value="UniProtKB-SubCell"/>
</dbReference>
<evidence type="ECO:0000256" key="5">
    <source>
        <dbReference type="ARBA" id="ARBA00022989"/>
    </source>
</evidence>
<dbReference type="EMBL" id="PXYW01000001">
    <property type="protein sequence ID" value="PSR35506.1"/>
    <property type="molecule type" value="Genomic_DNA"/>
</dbReference>
<feature type="transmembrane region" description="Helical" evidence="7">
    <location>
        <begin position="49"/>
        <end position="68"/>
    </location>
</feature>
<evidence type="ECO:0000256" key="2">
    <source>
        <dbReference type="ARBA" id="ARBA00022448"/>
    </source>
</evidence>
<organism evidence="9 10">
    <name type="scientific">Sulfobacillus benefaciens</name>
    <dbReference type="NCBI Taxonomy" id="453960"/>
    <lineage>
        <taxon>Bacteria</taxon>
        <taxon>Bacillati</taxon>
        <taxon>Bacillota</taxon>
        <taxon>Clostridia</taxon>
        <taxon>Eubacteriales</taxon>
        <taxon>Clostridiales Family XVII. Incertae Sedis</taxon>
        <taxon>Sulfobacillus</taxon>
    </lineage>
</organism>
<feature type="transmembrane region" description="Helical" evidence="7">
    <location>
        <begin position="332"/>
        <end position="353"/>
    </location>
</feature>
<feature type="transmembrane region" description="Helical" evidence="7">
    <location>
        <begin position="268"/>
        <end position="293"/>
    </location>
</feature>
<sequence length="434" mass="46780">MKGGFILRSRYRWVIVTLISVITLINYIDRSAVAYATAPITSALHINDAEWGIIGSAFSIGYLVLAFFGGALVDRQGPRKVWSYAASIWSLVTIATALASSFVSLFVIRVLLGASEGPGFPAATRATSRWLPGNERGRALGIIVGVGVPFSLMIGGPIITQLLGHFGWHATFVILGAVGLIWVGFWRVLFREKPSEHPKVNRAEREYIEAGLSPEEQKSTTDRIQWASLFRNVNLWMVALGYFAWGYMFWAFMFWLPGYLGQAFHLNLYAVGAFTVLPWATATVGAIVGGIVVDRLFKRNPRHRSRFIVMGVALLLAGLSLIPIVVSPSLTTSMIFISLGVGFGMVTGPLWWVTSIDAAPDQPAVAAGFVDAAFALSGIVAPAVMGFIAQATGSFSSGFVVMAILAIIGAGGLLFVTREREAISHSSTTSTQAQ</sequence>
<feature type="transmembrane region" description="Helical" evidence="7">
    <location>
        <begin position="139"/>
        <end position="160"/>
    </location>
</feature>
<dbReference type="CDD" id="cd17319">
    <property type="entry name" value="MFS_ExuT_GudP_like"/>
    <property type="match status" value="1"/>
</dbReference>
<dbReference type="AlphaFoldDB" id="A0A2T2XLY6"/>
<dbReference type="InterPro" id="IPR036259">
    <property type="entry name" value="MFS_trans_sf"/>
</dbReference>
<evidence type="ECO:0000256" key="3">
    <source>
        <dbReference type="ARBA" id="ARBA00022475"/>
    </source>
</evidence>
<dbReference type="InterPro" id="IPR000849">
    <property type="entry name" value="Sugar_P_transporter"/>
</dbReference>
<protein>
    <submittedName>
        <fullName evidence="9">MFS transporter</fullName>
    </submittedName>
</protein>
<feature type="domain" description="Major facilitator superfamily (MFS) profile" evidence="8">
    <location>
        <begin position="15"/>
        <end position="421"/>
    </location>
</feature>
<proteinExistence type="predicted"/>
<dbReference type="InterPro" id="IPR020846">
    <property type="entry name" value="MFS_dom"/>
</dbReference>
<evidence type="ECO:0000313" key="9">
    <source>
        <dbReference type="EMBL" id="PSR35506.1"/>
    </source>
</evidence>
<keyword evidence="4 7" id="KW-0812">Transmembrane</keyword>
<feature type="transmembrane region" description="Helical" evidence="7">
    <location>
        <begin position="88"/>
        <end position="112"/>
    </location>
</feature>
<dbReference type="InterPro" id="IPR011701">
    <property type="entry name" value="MFS"/>
</dbReference>
<feature type="transmembrane region" description="Helical" evidence="7">
    <location>
        <begin position="305"/>
        <end position="326"/>
    </location>
</feature>
<evidence type="ECO:0000256" key="4">
    <source>
        <dbReference type="ARBA" id="ARBA00022692"/>
    </source>
</evidence>
<reference evidence="9 10" key="1">
    <citation type="journal article" date="2014" name="BMC Genomics">
        <title>Comparison of environmental and isolate Sulfobacillus genomes reveals diverse carbon, sulfur, nitrogen, and hydrogen metabolisms.</title>
        <authorList>
            <person name="Justice N.B."/>
            <person name="Norman A."/>
            <person name="Brown C.T."/>
            <person name="Singh A."/>
            <person name="Thomas B.C."/>
            <person name="Banfield J.F."/>
        </authorList>
    </citation>
    <scope>NUCLEOTIDE SEQUENCE [LARGE SCALE GENOMIC DNA]</scope>
    <source>
        <strain evidence="9">AMDSBA4</strain>
    </source>
</reference>
<feature type="transmembrane region" description="Helical" evidence="7">
    <location>
        <begin position="166"/>
        <end position="189"/>
    </location>
</feature>
<dbReference type="Pfam" id="PF07690">
    <property type="entry name" value="MFS_1"/>
    <property type="match status" value="1"/>
</dbReference>
<keyword evidence="2" id="KW-0813">Transport</keyword>
<dbReference type="Proteomes" id="UP000242972">
    <property type="component" value="Unassembled WGS sequence"/>
</dbReference>
<dbReference type="SUPFAM" id="SSF103473">
    <property type="entry name" value="MFS general substrate transporter"/>
    <property type="match status" value="1"/>
</dbReference>
<dbReference type="GO" id="GO:0022857">
    <property type="term" value="F:transmembrane transporter activity"/>
    <property type="evidence" value="ECO:0007669"/>
    <property type="project" value="InterPro"/>
</dbReference>
<evidence type="ECO:0000256" key="7">
    <source>
        <dbReference type="SAM" id="Phobius"/>
    </source>
</evidence>
<comment type="caution">
    <text evidence="9">The sequence shown here is derived from an EMBL/GenBank/DDBJ whole genome shotgun (WGS) entry which is preliminary data.</text>
</comment>
<dbReference type="InterPro" id="IPR050382">
    <property type="entry name" value="MFS_Na/Anion_cotransporter"/>
</dbReference>
<feature type="transmembrane region" description="Helical" evidence="7">
    <location>
        <begin position="395"/>
        <end position="416"/>
    </location>
</feature>
<dbReference type="Gene3D" id="1.20.1250.20">
    <property type="entry name" value="MFS general substrate transporter like domains"/>
    <property type="match status" value="2"/>
</dbReference>
<dbReference type="PANTHER" id="PTHR11662:SF399">
    <property type="entry name" value="FI19708P1-RELATED"/>
    <property type="match status" value="1"/>
</dbReference>
<feature type="transmembrane region" description="Helical" evidence="7">
    <location>
        <begin position="12"/>
        <end position="28"/>
    </location>
</feature>
<gene>
    <name evidence="9" type="ORF">C7B46_00500</name>
</gene>